<dbReference type="PANTHER" id="PTHR11825:SF44">
    <property type="entry name" value="BRANCHED-CHAIN-AMINO-ACID AMINOTRANSFERASE"/>
    <property type="match status" value="1"/>
</dbReference>
<keyword evidence="8" id="KW-0032">Aminotransferase</keyword>
<comment type="similarity">
    <text evidence="2 6">Belongs to the class-IV pyridoxal-phosphate-dependent aminotransferase family.</text>
</comment>
<evidence type="ECO:0000256" key="3">
    <source>
        <dbReference type="ARBA" id="ARBA00022605"/>
    </source>
</evidence>
<evidence type="ECO:0000313" key="9">
    <source>
        <dbReference type="EMBL" id="CAD7236013.1"/>
    </source>
</evidence>
<keyword evidence="4 7" id="KW-0663">Pyridoxal phosphate</keyword>
<gene>
    <name evidence="9" type="ORF">CTOB1V02_LOCUS13828</name>
</gene>
<dbReference type="InterPro" id="IPR036038">
    <property type="entry name" value="Aminotransferase-like"/>
</dbReference>
<dbReference type="GO" id="GO:0004084">
    <property type="term" value="F:branched-chain-amino-acid transaminase activity"/>
    <property type="evidence" value="ECO:0007669"/>
    <property type="project" value="UniProtKB-EC"/>
</dbReference>
<keyword evidence="8" id="KW-0808">Transferase</keyword>
<dbReference type="InterPro" id="IPR018300">
    <property type="entry name" value="Aminotrans_IV_CS"/>
</dbReference>
<keyword evidence="3 8" id="KW-0028">Amino-acid biosynthesis</keyword>
<dbReference type="GO" id="GO:0009082">
    <property type="term" value="P:branched-chain amino acid biosynthetic process"/>
    <property type="evidence" value="ECO:0007669"/>
    <property type="project" value="UniProtKB-KW"/>
</dbReference>
<dbReference type="EC" id="2.6.1.42" evidence="8"/>
<evidence type="ECO:0000256" key="4">
    <source>
        <dbReference type="ARBA" id="ARBA00022898"/>
    </source>
</evidence>
<comment type="catalytic activity">
    <reaction evidence="8">
        <text>L-leucine + 2-oxoglutarate = 4-methyl-2-oxopentanoate + L-glutamate</text>
        <dbReference type="Rhea" id="RHEA:18321"/>
        <dbReference type="ChEBI" id="CHEBI:16810"/>
        <dbReference type="ChEBI" id="CHEBI:17865"/>
        <dbReference type="ChEBI" id="CHEBI:29985"/>
        <dbReference type="ChEBI" id="CHEBI:57427"/>
        <dbReference type="EC" id="2.6.1.42"/>
    </reaction>
</comment>
<evidence type="ECO:0000256" key="5">
    <source>
        <dbReference type="ARBA" id="ARBA00023304"/>
    </source>
</evidence>
<evidence type="ECO:0000256" key="7">
    <source>
        <dbReference type="RuleBase" id="RU004516"/>
    </source>
</evidence>
<dbReference type="AlphaFoldDB" id="A0A7R8WRT1"/>
<organism evidence="9">
    <name type="scientific">Cyprideis torosa</name>
    <dbReference type="NCBI Taxonomy" id="163714"/>
    <lineage>
        <taxon>Eukaryota</taxon>
        <taxon>Metazoa</taxon>
        <taxon>Ecdysozoa</taxon>
        <taxon>Arthropoda</taxon>
        <taxon>Crustacea</taxon>
        <taxon>Oligostraca</taxon>
        <taxon>Ostracoda</taxon>
        <taxon>Podocopa</taxon>
        <taxon>Podocopida</taxon>
        <taxon>Cytherocopina</taxon>
        <taxon>Cytheroidea</taxon>
        <taxon>Cytherideidae</taxon>
        <taxon>Cyprideis</taxon>
    </lineage>
</organism>
<evidence type="ECO:0000256" key="2">
    <source>
        <dbReference type="ARBA" id="ARBA00009320"/>
    </source>
</evidence>
<feature type="non-terminal residue" evidence="9">
    <location>
        <position position="1"/>
    </location>
</feature>
<dbReference type="PANTHER" id="PTHR11825">
    <property type="entry name" value="SUBGROUP IIII AMINOTRANSFERASE"/>
    <property type="match status" value="1"/>
</dbReference>
<dbReference type="OrthoDB" id="1732691at2759"/>
<dbReference type="PROSITE" id="PS00770">
    <property type="entry name" value="AA_TRANSFER_CLASS_4"/>
    <property type="match status" value="1"/>
</dbReference>
<accession>A0A7R8WRT1</accession>
<protein>
    <recommendedName>
        <fullName evidence="8">Branched-chain-amino-acid aminotransferase</fullName>
        <ecNumber evidence="8">2.6.1.42</ecNumber>
    </recommendedName>
</protein>
<keyword evidence="5 8" id="KW-0100">Branched-chain amino acid biosynthesis</keyword>
<dbReference type="InterPro" id="IPR043132">
    <property type="entry name" value="BCAT-like_C"/>
</dbReference>
<evidence type="ECO:0000256" key="1">
    <source>
        <dbReference type="ARBA" id="ARBA00001933"/>
    </source>
</evidence>
<comment type="cofactor">
    <cofactor evidence="1 7">
        <name>pyridoxal 5'-phosphate</name>
        <dbReference type="ChEBI" id="CHEBI:597326"/>
    </cofactor>
</comment>
<proteinExistence type="inferred from homology"/>
<dbReference type="Pfam" id="PF01063">
    <property type="entry name" value="Aminotran_4"/>
    <property type="match status" value="1"/>
</dbReference>
<dbReference type="InterPro" id="IPR001544">
    <property type="entry name" value="Aminotrans_IV"/>
</dbReference>
<dbReference type="EMBL" id="OB676084">
    <property type="protein sequence ID" value="CAD7236013.1"/>
    <property type="molecule type" value="Genomic_DNA"/>
</dbReference>
<dbReference type="GO" id="GO:0008652">
    <property type="term" value="P:amino acid biosynthetic process"/>
    <property type="evidence" value="ECO:0007669"/>
    <property type="project" value="UniProtKB-KW"/>
</dbReference>
<evidence type="ECO:0000256" key="8">
    <source>
        <dbReference type="RuleBase" id="RU004517"/>
    </source>
</evidence>
<evidence type="ECO:0000256" key="6">
    <source>
        <dbReference type="RuleBase" id="RU004106"/>
    </source>
</evidence>
<reference evidence="9" key="1">
    <citation type="submission" date="2020-11" db="EMBL/GenBank/DDBJ databases">
        <authorList>
            <person name="Tran Van P."/>
        </authorList>
    </citation>
    <scope>NUCLEOTIDE SEQUENCE</scope>
</reference>
<comment type="catalytic activity">
    <reaction evidence="8">
        <text>L-isoleucine + 2-oxoglutarate = (S)-3-methyl-2-oxopentanoate + L-glutamate</text>
        <dbReference type="Rhea" id="RHEA:24801"/>
        <dbReference type="ChEBI" id="CHEBI:16810"/>
        <dbReference type="ChEBI" id="CHEBI:29985"/>
        <dbReference type="ChEBI" id="CHEBI:35146"/>
        <dbReference type="ChEBI" id="CHEBI:58045"/>
        <dbReference type="EC" id="2.6.1.42"/>
    </reaction>
</comment>
<dbReference type="SUPFAM" id="SSF56752">
    <property type="entry name" value="D-aminoacid aminotransferase-like PLP-dependent enzymes"/>
    <property type="match status" value="1"/>
</dbReference>
<dbReference type="InterPro" id="IPR005786">
    <property type="entry name" value="B_amino_transII"/>
</dbReference>
<sequence length="170" mass="18587">TVQGGVGDVKAAGNYAASLLAQKEAEAMGCDQVLWLDCCERKYVEEVGTSNIFFVLDDILVTPPLSGTIMPGITRDSVLALAKDRKVEVQERPIAIEEVLEGCKSGRLRESFASGTAAVISPVGAFQYRQQEYIINENEVGPLTKEFYQTLLALQTGATTCEHKWQIRVC</sequence>
<name>A0A7R8WRT1_9CRUS</name>
<dbReference type="Gene3D" id="3.20.10.10">
    <property type="entry name" value="D-amino Acid Aminotransferase, subunit A, domain 2"/>
    <property type="match status" value="1"/>
</dbReference>
<comment type="catalytic activity">
    <reaction evidence="8">
        <text>L-valine + 2-oxoglutarate = 3-methyl-2-oxobutanoate + L-glutamate</text>
        <dbReference type="Rhea" id="RHEA:24813"/>
        <dbReference type="ChEBI" id="CHEBI:11851"/>
        <dbReference type="ChEBI" id="CHEBI:16810"/>
        <dbReference type="ChEBI" id="CHEBI:29985"/>
        <dbReference type="ChEBI" id="CHEBI:57762"/>
        <dbReference type="EC" id="2.6.1.42"/>
    </reaction>
</comment>